<dbReference type="RefSeq" id="WP_143249339.1">
    <property type="nucleotide sequence ID" value="NZ_CP062938.1"/>
</dbReference>
<proteinExistence type="predicted"/>
<keyword evidence="2" id="KW-1185">Reference proteome</keyword>
<organism evidence="1 2">
    <name type="scientific">Bifidobacterium eulemuris</name>
    <dbReference type="NCBI Taxonomy" id="1765219"/>
    <lineage>
        <taxon>Bacteria</taxon>
        <taxon>Bacillati</taxon>
        <taxon>Actinomycetota</taxon>
        <taxon>Actinomycetes</taxon>
        <taxon>Bifidobacteriales</taxon>
        <taxon>Bifidobacteriaceae</taxon>
        <taxon>Bifidobacterium</taxon>
    </lineage>
</organism>
<accession>A0A7L9SQ41</accession>
<name>A0A7L9SQ41_9BIFI</name>
<reference evidence="1 2" key="1">
    <citation type="submission" date="2020-10" db="EMBL/GenBank/DDBJ databases">
        <title>Genome sequencing of Bifidobacterium eulemuris_DSMZ_100216.</title>
        <authorList>
            <person name="Kim J."/>
        </authorList>
    </citation>
    <scope>NUCLEOTIDE SEQUENCE [LARGE SCALE GENOMIC DNA]</scope>
    <source>
        <strain evidence="1 2">DSM 100216</strain>
    </source>
</reference>
<dbReference type="AlphaFoldDB" id="A0A7L9SQ41"/>
<dbReference type="EMBL" id="CP062938">
    <property type="protein sequence ID" value="QOL32451.1"/>
    <property type="molecule type" value="Genomic_DNA"/>
</dbReference>
<gene>
    <name evidence="1" type="ORF">BE0216_08335</name>
</gene>
<evidence type="ECO:0000313" key="1">
    <source>
        <dbReference type="EMBL" id="QOL32451.1"/>
    </source>
</evidence>
<protein>
    <recommendedName>
        <fullName evidence="3">Preprotein translocase subunit SecB</fullName>
    </recommendedName>
</protein>
<evidence type="ECO:0008006" key="3">
    <source>
        <dbReference type="Google" id="ProtNLM"/>
    </source>
</evidence>
<sequence>MTERNLVSQFRQTESSASVKWLGADDDDVRYAMRVNFATSPTNTKSSHTLLLKTTVAFIRYSSVDELDKQSDSAIDAESVFFVEATTAEANAYELVAELWPVIRWAVLTQVNLLGKDMSRWLPVRISATDIVAD</sequence>
<dbReference type="KEGG" id="beu:BE0216_08335"/>
<evidence type="ECO:0000313" key="2">
    <source>
        <dbReference type="Proteomes" id="UP000593943"/>
    </source>
</evidence>
<dbReference type="Proteomes" id="UP000593943">
    <property type="component" value="Chromosome"/>
</dbReference>